<dbReference type="InterPro" id="IPR015500">
    <property type="entry name" value="Peptidase_S8_subtilisin-rel"/>
</dbReference>
<keyword evidence="4" id="KW-0720">Serine protease</keyword>
<dbReference type="GO" id="GO:0030246">
    <property type="term" value="F:carbohydrate binding"/>
    <property type="evidence" value="ECO:0007669"/>
    <property type="project" value="UniProtKB-KW"/>
</dbReference>
<accession>A0A6J5T117</accession>
<keyword evidence="2" id="KW-0645">Protease</keyword>
<keyword evidence="6" id="KW-0430">Lectin</keyword>
<dbReference type="PRINTS" id="PR00723">
    <property type="entry name" value="SUBTILISIN"/>
</dbReference>
<evidence type="ECO:0000256" key="4">
    <source>
        <dbReference type="ARBA" id="ARBA00022825"/>
    </source>
</evidence>
<dbReference type="InterPro" id="IPR036852">
    <property type="entry name" value="Peptidase_S8/S53_dom_sf"/>
</dbReference>
<name>A0A6J5T117_9CAUD</name>
<dbReference type="GO" id="GO:0006508">
    <property type="term" value="P:proteolysis"/>
    <property type="evidence" value="ECO:0007669"/>
    <property type="project" value="UniProtKB-KW"/>
</dbReference>
<evidence type="ECO:0000259" key="5">
    <source>
        <dbReference type="Pfam" id="PF00082"/>
    </source>
</evidence>
<evidence type="ECO:0000256" key="2">
    <source>
        <dbReference type="ARBA" id="ARBA00022670"/>
    </source>
</evidence>
<proteinExistence type="inferred from homology"/>
<dbReference type="Pfam" id="PF13385">
    <property type="entry name" value="Laminin_G_3"/>
    <property type="match status" value="1"/>
</dbReference>
<dbReference type="PANTHER" id="PTHR43806">
    <property type="entry name" value="PEPTIDASE S8"/>
    <property type="match status" value="1"/>
</dbReference>
<dbReference type="PROSITE" id="PS51892">
    <property type="entry name" value="SUBTILASE"/>
    <property type="match status" value="1"/>
</dbReference>
<dbReference type="Gene3D" id="3.40.50.200">
    <property type="entry name" value="Peptidase S8/S53 domain"/>
    <property type="match status" value="1"/>
</dbReference>
<dbReference type="InterPro" id="IPR023828">
    <property type="entry name" value="Peptidase_S8_Ser-AS"/>
</dbReference>
<dbReference type="InterPro" id="IPR050131">
    <property type="entry name" value="Peptidase_S8_subtilisin-like"/>
</dbReference>
<organism evidence="6">
    <name type="scientific">uncultured Caudovirales phage</name>
    <dbReference type="NCBI Taxonomy" id="2100421"/>
    <lineage>
        <taxon>Viruses</taxon>
        <taxon>Duplodnaviria</taxon>
        <taxon>Heunggongvirae</taxon>
        <taxon>Uroviricota</taxon>
        <taxon>Caudoviricetes</taxon>
        <taxon>Peduoviridae</taxon>
        <taxon>Maltschvirus</taxon>
        <taxon>Maltschvirus maltsch</taxon>
    </lineage>
</organism>
<dbReference type="Pfam" id="PF00082">
    <property type="entry name" value="Peptidase_S8"/>
    <property type="match status" value="1"/>
</dbReference>
<reference evidence="6" key="1">
    <citation type="submission" date="2020-05" db="EMBL/GenBank/DDBJ databases">
        <authorList>
            <person name="Chiriac C."/>
            <person name="Salcher M."/>
            <person name="Ghai R."/>
            <person name="Kavagutti S V."/>
        </authorList>
    </citation>
    <scope>NUCLEOTIDE SEQUENCE</scope>
</reference>
<dbReference type="PANTHER" id="PTHR43806:SF11">
    <property type="entry name" value="CEREVISIN-RELATED"/>
    <property type="match status" value="1"/>
</dbReference>
<evidence type="ECO:0000256" key="3">
    <source>
        <dbReference type="ARBA" id="ARBA00022801"/>
    </source>
</evidence>
<dbReference type="EMBL" id="LR797503">
    <property type="protein sequence ID" value="CAB4220966.1"/>
    <property type="molecule type" value="Genomic_DNA"/>
</dbReference>
<evidence type="ECO:0000313" key="6">
    <source>
        <dbReference type="EMBL" id="CAB4220966.1"/>
    </source>
</evidence>
<dbReference type="Gene3D" id="2.60.120.200">
    <property type="match status" value="1"/>
</dbReference>
<feature type="domain" description="Peptidase S8/S53" evidence="5">
    <location>
        <begin position="471"/>
        <end position="790"/>
    </location>
</feature>
<evidence type="ECO:0000256" key="1">
    <source>
        <dbReference type="ARBA" id="ARBA00011073"/>
    </source>
</evidence>
<dbReference type="PROSITE" id="PS00138">
    <property type="entry name" value="SUBTILASE_SER"/>
    <property type="match status" value="1"/>
</dbReference>
<comment type="similarity">
    <text evidence="1">Belongs to the peptidase S8 family.</text>
</comment>
<protein>
    <submittedName>
        <fullName evidence="6">Concanavalin A-like lectin/glucanases superfamily</fullName>
    </submittedName>
</protein>
<dbReference type="InterPro" id="IPR000209">
    <property type="entry name" value="Peptidase_S8/S53_dom"/>
</dbReference>
<dbReference type="GO" id="GO:0004252">
    <property type="term" value="F:serine-type endopeptidase activity"/>
    <property type="evidence" value="ECO:0007669"/>
    <property type="project" value="InterPro"/>
</dbReference>
<dbReference type="InterPro" id="IPR013320">
    <property type="entry name" value="ConA-like_dom_sf"/>
</dbReference>
<keyword evidence="3" id="KW-0378">Hydrolase</keyword>
<gene>
    <name evidence="6" type="ORF">UFOVP1636_89</name>
</gene>
<dbReference type="SUPFAM" id="SSF52743">
    <property type="entry name" value="Subtilisin-like"/>
    <property type="match status" value="1"/>
</dbReference>
<dbReference type="SUPFAM" id="SSF49899">
    <property type="entry name" value="Concanavalin A-like lectins/glucanases"/>
    <property type="match status" value="1"/>
</dbReference>
<sequence length="856" mass="92339">MLSSDPTSNELMECVVTLKSLELLESFYDDMETPGGDLYIPNRQVSVYMRRPMSVNTHYMLSAEEINSLRLDPRVVAVNPANLIRQSKKLTRILTGVTNSGSNYDKRGYPTAIDSLSTNWALLRCTLGTQISNWGDDNATGGLVNTGAYSIANTTTTSVTNPGNKISSSFISALSFAGTANQWLKCVSPSMNVALGTSNWCMECWFRQTETKNRYSQIIGLRATNGSPTYVGQYAPISIGTQSGKLLVASSSTGTGWNISSPDIYQIPETIVNAQWYHVAAVRNGNLLDIYLNGVSVLRKNVTGVNYTQTPLPFMIGGSDFLSEDPFKGQITNVRVTRSTPVYTNNFTVPTSPLNTITGTVLLIKEAIADVSGISSTITNHNNVTLITVTPGPFGDNGTPPAPPLPPAPASGIKPVRIEPTGQHVDVIIVDGMSGVPDHPEFARVRDGTGGSRYVQFDWHQLNTIAASLDDDSATLLTGSYSYAKATNAHNANHGSHTAGSVAGNSQGWAVDANIYQIDPVSGTIDSLIIWDYIRAFHNSKPINPATGLRNPTICNCSYGSSLTHSTSAIGGIGPIIEGTRRGSKIGVWTQNTPLTQTQLTNLGIYASSNGTATIPILWDDEAADVQQAIADGIIVVGAAGNESQYIDKVGGLDYNNSYYFRYTGGASPVAFLLNYHRGTSPGAAVGAICVGSVDANRTERKAYYSNTGPRLDVFAPGTWIISSVSDISGEGYGTSVDARSNSYFIGKSIGTSMAAPQVTGVLACVLQRYPRMSPTKALKYITYHSKTNQMSSPTVGTSPTWVTNQYHLQGANNRYLFMPYERPLTGMVYPKKNYWIRLDNESGRVYPRPKKYVRV</sequence>